<dbReference type="KEGG" id="rru:Rru_A3725"/>
<dbReference type="EC" id="3.6.3.25" evidence="7"/>
<evidence type="ECO:0000259" key="6">
    <source>
        <dbReference type="PROSITE" id="PS50893"/>
    </source>
</evidence>
<dbReference type="HOGENOM" id="CLU_000604_1_2_5"/>
<dbReference type="GO" id="GO:0015807">
    <property type="term" value="P:L-amino acid transport"/>
    <property type="evidence" value="ECO:0007669"/>
    <property type="project" value="TreeGrafter"/>
</dbReference>
<dbReference type="InterPro" id="IPR027417">
    <property type="entry name" value="P-loop_NTPase"/>
</dbReference>
<dbReference type="SMART" id="SM00382">
    <property type="entry name" value="AAA"/>
    <property type="match status" value="1"/>
</dbReference>
<dbReference type="PANTHER" id="PTHR43820:SF4">
    <property type="entry name" value="HIGH-AFFINITY BRANCHED-CHAIN AMINO ACID TRANSPORT ATP-BINDING PROTEIN LIVF"/>
    <property type="match status" value="1"/>
</dbReference>
<feature type="domain" description="ABC transporter" evidence="6">
    <location>
        <begin position="12"/>
        <end position="244"/>
    </location>
</feature>
<dbReference type="CDD" id="cd03224">
    <property type="entry name" value="ABC_TM1139_LivF_branched"/>
    <property type="match status" value="1"/>
</dbReference>
<keyword evidence="3" id="KW-0547">Nucleotide-binding</keyword>
<keyword evidence="8" id="KW-1185">Reference proteome</keyword>
<dbReference type="Pfam" id="PF00005">
    <property type="entry name" value="ABC_tran"/>
    <property type="match status" value="1"/>
</dbReference>
<dbReference type="InterPro" id="IPR003593">
    <property type="entry name" value="AAA+_ATPase"/>
</dbReference>
<dbReference type="InterPro" id="IPR052156">
    <property type="entry name" value="BCAA_Transport_ATP-bd_LivF"/>
</dbReference>
<reference evidence="7 8" key="1">
    <citation type="journal article" date="2011" name="Stand. Genomic Sci.">
        <title>Complete genome sequence of Rhodospirillum rubrum type strain (S1).</title>
        <authorList>
            <person name="Munk A.C."/>
            <person name="Copeland A."/>
            <person name="Lucas S."/>
            <person name="Lapidus A."/>
            <person name="Del Rio T.G."/>
            <person name="Barry K."/>
            <person name="Detter J.C."/>
            <person name="Hammon N."/>
            <person name="Israni S."/>
            <person name="Pitluck S."/>
            <person name="Brettin T."/>
            <person name="Bruce D."/>
            <person name="Han C."/>
            <person name="Tapia R."/>
            <person name="Gilna P."/>
            <person name="Schmutz J."/>
            <person name="Larimer F."/>
            <person name="Land M."/>
            <person name="Kyrpides N.C."/>
            <person name="Mavromatis K."/>
            <person name="Richardson P."/>
            <person name="Rohde M."/>
            <person name="Goker M."/>
            <person name="Klenk H.P."/>
            <person name="Zhang Y."/>
            <person name="Roberts G.P."/>
            <person name="Reslewic S."/>
            <person name="Schwartz D.C."/>
        </authorList>
    </citation>
    <scope>NUCLEOTIDE SEQUENCE [LARGE SCALE GENOMIC DNA]</scope>
    <source>
        <strain evidence="8">ATCC 11170 / ATH 1.1.1 / DSM 467 / LMG 4362 / NCIMB 8255 / S1</strain>
    </source>
</reference>
<dbReference type="STRING" id="269796.Rru_A3725"/>
<protein>
    <submittedName>
        <fullName evidence="7">ABC transporter component</fullName>
        <ecNumber evidence="7">3.6.3.25</ecNumber>
    </submittedName>
</protein>
<evidence type="ECO:0000313" key="8">
    <source>
        <dbReference type="Proteomes" id="UP000001929"/>
    </source>
</evidence>
<evidence type="ECO:0000256" key="3">
    <source>
        <dbReference type="ARBA" id="ARBA00022741"/>
    </source>
</evidence>
<sequence>MTDRLSPSTPLLAIRGLDVRYGPVVALSDVSIDVHEGEAVALIGANGAGKSTLLRTISGLLRPTAGDILYAGDSVRGLSAEAILRRGIAHCPEGRRLFGSLTVEENLRLGAATRRDAKAVARDLAHIESLFPILAERRKQVSGTLSGGEQQMVALARAVMAAPKVLMLDEPSLGVAPLITKMIFSRLAEMKAAGTTLLLVEQNVKLALSLADRAYVLRTGKVALSGAAAELADDPRVFQAYLGATE</sequence>
<keyword evidence="5" id="KW-0029">Amino-acid transport</keyword>
<dbReference type="Gene3D" id="3.40.50.300">
    <property type="entry name" value="P-loop containing nucleotide triphosphate hydrolases"/>
    <property type="match status" value="1"/>
</dbReference>
<accession>Q2RMX6</accession>
<keyword evidence="2" id="KW-0813">Transport</keyword>
<organism evidence="7 8">
    <name type="scientific">Rhodospirillum rubrum (strain ATCC 11170 / ATH 1.1.1 / DSM 467 / LMG 4362 / NCIMB 8255 / S1)</name>
    <dbReference type="NCBI Taxonomy" id="269796"/>
    <lineage>
        <taxon>Bacteria</taxon>
        <taxon>Pseudomonadati</taxon>
        <taxon>Pseudomonadota</taxon>
        <taxon>Alphaproteobacteria</taxon>
        <taxon>Rhodospirillales</taxon>
        <taxon>Rhodospirillaceae</taxon>
        <taxon>Rhodospirillum</taxon>
    </lineage>
</organism>
<dbReference type="GO" id="GO:0016887">
    <property type="term" value="F:ATP hydrolysis activity"/>
    <property type="evidence" value="ECO:0007669"/>
    <property type="project" value="InterPro"/>
</dbReference>
<gene>
    <name evidence="7" type="ordered locus">Rru_A3725</name>
</gene>
<evidence type="ECO:0000256" key="4">
    <source>
        <dbReference type="ARBA" id="ARBA00022840"/>
    </source>
</evidence>
<evidence type="ECO:0000256" key="2">
    <source>
        <dbReference type="ARBA" id="ARBA00022448"/>
    </source>
</evidence>
<dbReference type="EMBL" id="CP000230">
    <property type="protein sequence ID" value="ABC24519.1"/>
    <property type="molecule type" value="Genomic_DNA"/>
</dbReference>
<evidence type="ECO:0000313" key="7">
    <source>
        <dbReference type="EMBL" id="ABC24519.1"/>
    </source>
</evidence>
<dbReference type="InterPro" id="IPR003439">
    <property type="entry name" value="ABC_transporter-like_ATP-bd"/>
</dbReference>
<dbReference type="PhylomeDB" id="Q2RMX6"/>
<dbReference type="PROSITE" id="PS50893">
    <property type="entry name" value="ABC_TRANSPORTER_2"/>
    <property type="match status" value="1"/>
</dbReference>
<dbReference type="GO" id="GO:0015658">
    <property type="term" value="F:branched-chain amino acid transmembrane transporter activity"/>
    <property type="evidence" value="ECO:0007669"/>
    <property type="project" value="TreeGrafter"/>
</dbReference>
<dbReference type="InterPro" id="IPR017871">
    <property type="entry name" value="ABC_transporter-like_CS"/>
</dbReference>
<dbReference type="PATRIC" id="fig|269796.9.peg.3849"/>
<dbReference type="eggNOG" id="COG0410">
    <property type="taxonomic scope" value="Bacteria"/>
</dbReference>
<dbReference type="PROSITE" id="PS00211">
    <property type="entry name" value="ABC_TRANSPORTER_1"/>
    <property type="match status" value="1"/>
</dbReference>
<dbReference type="Proteomes" id="UP000001929">
    <property type="component" value="Chromosome"/>
</dbReference>
<dbReference type="SUPFAM" id="SSF52540">
    <property type="entry name" value="P-loop containing nucleoside triphosphate hydrolases"/>
    <property type="match status" value="1"/>
</dbReference>
<dbReference type="GO" id="GO:0005524">
    <property type="term" value="F:ATP binding"/>
    <property type="evidence" value="ECO:0007669"/>
    <property type="project" value="UniProtKB-KW"/>
</dbReference>
<dbReference type="EnsemblBacteria" id="ABC24519">
    <property type="protein sequence ID" value="ABC24519"/>
    <property type="gene ID" value="Rru_A3725"/>
</dbReference>
<comment type="similarity">
    <text evidence="1">Belongs to the ABC transporter superfamily.</text>
</comment>
<keyword evidence="7" id="KW-0378">Hydrolase</keyword>
<name>Q2RMX6_RHORT</name>
<proteinExistence type="inferred from homology"/>
<evidence type="ECO:0000256" key="5">
    <source>
        <dbReference type="ARBA" id="ARBA00022970"/>
    </source>
</evidence>
<dbReference type="PANTHER" id="PTHR43820">
    <property type="entry name" value="HIGH-AFFINITY BRANCHED-CHAIN AMINO ACID TRANSPORT ATP-BINDING PROTEIN LIVF"/>
    <property type="match status" value="1"/>
</dbReference>
<dbReference type="RefSeq" id="WP_011391472.1">
    <property type="nucleotide sequence ID" value="NC_007643.1"/>
</dbReference>
<evidence type="ECO:0000256" key="1">
    <source>
        <dbReference type="ARBA" id="ARBA00005417"/>
    </source>
</evidence>
<keyword evidence="4" id="KW-0067">ATP-binding</keyword>
<dbReference type="AlphaFoldDB" id="Q2RMX6"/>